<dbReference type="EMBL" id="AMGY01000004">
    <property type="protein sequence ID" value="EXJ84528.1"/>
    <property type="molecule type" value="Genomic_DNA"/>
</dbReference>
<dbReference type="GeneID" id="19169313"/>
<feature type="compositionally biased region" description="Low complexity" evidence="2">
    <location>
        <begin position="372"/>
        <end position="384"/>
    </location>
</feature>
<feature type="region of interest" description="Disordered" evidence="2">
    <location>
        <begin position="329"/>
        <end position="353"/>
    </location>
</feature>
<dbReference type="OrthoDB" id="4158750at2759"/>
<feature type="repeat" description="TPR" evidence="1">
    <location>
        <begin position="84"/>
        <end position="117"/>
    </location>
</feature>
<feature type="compositionally biased region" description="Pro residues" evidence="2">
    <location>
        <begin position="1"/>
        <end position="10"/>
    </location>
</feature>
<accession>W9XWC7</accession>
<reference evidence="3 4" key="1">
    <citation type="submission" date="2013-03" db="EMBL/GenBank/DDBJ databases">
        <title>The Genome Sequence of Capronia epimyces CBS 606.96.</title>
        <authorList>
            <consortium name="The Broad Institute Genomics Platform"/>
            <person name="Cuomo C."/>
            <person name="de Hoog S."/>
            <person name="Gorbushina A."/>
            <person name="Walker B."/>
            <person name="Young S.K."/>
            <person name="Zeng Q."/>
            <person name="Gargeya S."/>
            <person name="Fitzgerald M."/>
            <person name="Haas B."/>
            <person name="Abouelleil A."/>
            <person name="Allen A.W."/>
            <person name="Alvarado L."/>
            <person name="Arachchi H.M."/>
            <person name="Berlin A.M."/>
            <person name="Chapman S.B."/>
            <person name="Gainer-Dewar J."/>
            <person name="Goldberg J."/>
            <person name="Griggs A."/>
            <person name="Gujja S."/>
            <person name="Hansen M."/>
            <person name="Howarth C."/>
            <person name="Imamovic A."/>
            <person name="Ireland A."/>
            <person name="Larimer J."/>
            <person name="McCowan C."/>
            <person name="Murphy C."/>
            <person name="Pearson M."/>
            <person name="Poon T.W."/>
            <person name="Priest M."/>
            <person name="Roberts A."/>
            <person name="Saif S."/>
            <person name="Shea T."/>
            <person name="Sisk P."/>
            <person name="Sykes S."/>
            <person name="Wortman J."/>
            <person name="Nusbaum C."/>
            <person name="Birren B."/>
        </authorList>
    </citation>
    <scope>NUCLEOTIDE SEQUENCE [LARGE SCALE GENOMIC DNA]</scope>
    <source>
        <strain evidence="3 4">CBS 606.96</strain>
    </source>
</reference>
<dbReference type="HOGENOM" id="CLU_060358_0_0_1"/>
<feature type="region of interest" description="Disordered" evidence="2">
    <location>
        <begin position="372"/>
        <end position="397"/>
    </location>
</feature>
<evidence type="ECO:0000313" key="4">
    <source>
        <dbReference type="Proteomes" id="UP000019478"/>
    </source>
</evidence>
<feature type="compositionally biased region" description="Polar residues" evidence="2">
    <location>
        <begin position="183"/>
        <end position="193"/>
    </location>
</feature>
<proteinExistence type="predicted"/>
<dbReference type="Gene3D" id="1.25.40.10">
    <property type="entry name" value="Tetratricopeptide repeat domain"/>
    <property type="match status" value="1"/>
</dbReference>
<gene>
    <name evidence="3" type="ORF">A1O3_05197</name>
</gene>
<dbReference type="AlphaFoldDB" id="W9XWC7"/>
<dbReference type="InterPro" id="IPR011990">
    <property type="entry name" value="TPR-like_helical_dom_sf"/>
</dbReference>
<evidence type="ECO:0000256" key="1">
    <source>
        <dbReference type="PROSITE-ProRule" id="PRU00339"/>
    </source>
</evidence>
<evidence type="ECO:0000256" key="2">
    <source>
        <dbReference type="SAM" id="MobiDB-lite"/>
    </source>
</evidence>
<keyword evidence="4" id="KW-1185">Reference proteome</keyword>
<feature type="compositionally biased region" description="Polar residues" evidence="2">
    <location>
        <begin position="336"/>
        <end position="346"/>
    </location>
</feature>
<feature type="region of interest" description="Disordered" evidence="2">
    <location>
        <begin position="183"/>
        <end position="219"/>
    </location>
</feature>
<dbReference type="Proteomes" id="UP000019478">
    <property type="component" value="Unassembled WGS sequence"/>
</dbReference>
<organism evidence="3 4">
    <name type="scientific">Capronia epimyces CBS 606.96</name>
    <dbReference type="NCBI Taxonomy" id="1182542"/>
    <lineage>
        <taxon>Eukaryota</taxon>
        <taxon>Fungi</taxon>
        <taxon>Dikarya</taxon>
        <taxon>Ascomycota</taxon>
        <taxon>Pezizomycotina</taxon>
        <taxon>Eurotiomycetes</taxon>
        <taxon>Chaetothyriomycetidae</taxon>
        <taxon>Chaetothyriales</taxon>
        <taxon>Herpotrichiellaceae</taxon>
        <taxon>Capronia</taxon>
    </lineage>
</organism>
<protein>
    <submittedName>
        <fullName evidence="3">Uncharacterized protein</fullName>
    </submittedName>
</protein>
<dbReference type="SUPFAM" id="SSF48452">
    <property type="entry name" value="TPR-like"/>
    <property type="match status" value="1"/>
</dbReference>
<dbReference type="InterPro" id="IPR019734">
    <property type="entry name" value="TPR_rpt"/>
</dbReference>
<keyword evidence="1" id="KW-0802">TPR repeat</keyword>
<feature type="region of interest" description="Disordered" evidence="2">
    <location>
        <begin position="1"/>
        <end position="21"/>
    </location>
</feature>
<feature type="region of interest" description="Disordered" evidence="2">
    <location>
        <begin position="232"/>
        <end position="278"/>
    </location>
</feature>
<comment type="caution">
    <text evidence="3">The sequence shown here is derived from an EMBL/GenBank/DDBJ whole genome shotgun (WGS) entry which is preliminary data.</text>
</comment>
<dbReference type="PROSITE" id="PS50005">
    <property type="entry name" value="TPR"/>
    <property type="match status" value="1"/>
</dbReference>
<feature type="compositionally biased region" description="Low complexity" evidence="2">
    <location>
        <begin position="194"/>
        <end position="210"/>
    </location>
</feature>
<dbReference type="RefSeq" id="XP_007733513.1">
    <property type="nucleotide sequence ID" value="XM_007735323.1"/>
</dbReference>
<evidence type="ECO:0000313" key="3">
    <source>
        <dbReference type="EMBL" id="EXJ84528.1"/>
    </source>
</evidence>
<sequence>MSHTPPPGLPSPKGNIPKPSTLRQDSVELYAEILLSRAHSAFFMSATDYREARQDSFHQGKAALEEAERLCMSGEQTAKKRLIAKCWYVRGFLADVCGDNEHAAKHFQQAVELDESYKRLERVQLHLQCLEDAEQVGDMRDSASFLGGWESPSSTQCSSKHTLSTVDSRESVLWGQLMRDVSQARSKLQPQDVSTPSSPSTISRPITSTPVGSPRSVSSGRLDMDAIIEKLQNAPAHSRKASVGAKATQEPEGPLPTKALFSSGNPLITKPPRDPVKNRDENARLAALVEGAKTNRLEREHALQKANTDSLEREHAIQLALATLTGRRPSGEETLLSDTPSVSELDTTAGAPQHIVRPLRLPLDTRINRRLSTSYTVSPTSPSPLRDAFVPDDTDQP</sequence>
<name>W9XWC7_9EURO</name>